<keyword evidence="5" id="KW-0732">Signal</keyword>
<sequence>MPRVLNKPRYLLQAIKHCIIIFGLFTFGSITWAADYYVSAHPNEQQLGTNNQPWGDLQHAVSQLRAGDTLWLKPGNYLVKNNIELKRSGTTGQKITIRSLPGERDRTIISGAGIAIKQQSFITIEGLTIQQAFNGIYVEGSALSPTQDITLRNNRTVSTVQSGIAVWGVAWKKDPKNYSNLSKLLIEGNTVEQACIGHDEHATNGYNEAITIANGVSEFEISHNLITNGGNPKYGGEGIDLKEGVQNGKVHHNQIHSLHRRGIYLDAGGLLGYSPPFVKNIRIYNNQVHSIREAFAKQSNKRLFEGAGAMAIMTEGNGSVSDIEIFNNRLEHSDEDGILIYQHPKGSGTVSNIHIYRNYIANHRRTGILVDNPNATDIHIINNQLENNNQNLMLLRGDVKRFPTSR</sequence>
<organism evidence="10 11">
    <name type="scientific">Agarivorans aestuarii</name>
    <dbReference type="NCBI Taxonomy" id="1563703"/>
    <lineage>
        <taxon>Bacteria</taxon>
        <taxon>Pseudomonadati</taxon>
        <taxon>Pseudomonadota</taxon>
        <taxon>Gammaproteobacteria</taxon>
        <taxon>Alteromonadales</taxon>
        <taxon>Alteromonadaceae</taxon>
        <taxon>Agarivorans</taxon>
    </lineage>
</organism>
<dbReference type="PANTHER" id="PTHR40088">
    <property type="entry name" value="PECTATE LYASE (EUROFUNG)"/>
    <property type="match status" value="1"/>
</dbReference>
<feature type="domain" description="Right handed beta helix" evidence="9">
    <location>
        <begin position="112"/>
        <end position="293"/>
    </location>
</feature>
<name>A0ABU7G3Y1_9ALTE</name>
<evidence type="ECO:0000256" key="1">
    <source>
        <dbReference type="ARBA" id="ARBA00001913"/>
    </source>
</evidence>
<dbReference type="InterPro" id="IPR052052">
    <property type="entry name" value="Polysaccharide_Lyase_9"/>
</dbReference>
<dbReference type="RefSeq" id="WP_329775101.1">
    <property type="nucleotide sequence ID" value="NZ_JAYDYW010000006.1"/>
</dbReference>
<evidence type="ECO:0000256" key="2">
    <source>
        <dbReference type="ARBA" id="ARBA00004613"/>
    </source>
</evidence>
<proteinExistence type="inferred from homology"/>
<keyword evidence="4" id="KW-0479">Metal-binding</keyword>
<comment type="caution">
    <text evidence="10">The sequence shown here is derived from an EMBL/GenBank/DDBJ whole genome shotgun (WGS) entry which is preliminary data.</text>
</comment>
<keyword evidence="3" id="KW-0964">Secreted</keyword>
<dbReference type="InterPro" id="IPR011050">
    <property type="entry name" value="Pectin_lyase_fold/virulence"/>
</dbReference>
<dbReference type="InterPro" id="IPR012334">
    <property type="entry name" value="Pectin_lyas_fold"/>
</dbReference>
<dbReference type="Pfam" id="PF13229">
    <property type="entry name" value="Beta_helix"/>
    <property type="match status" value="1"/>
</dbReference>
<dbReference type="EMBL" id="JAYDYW010000006">
    <property type="protein sequence ID" value="MEE1673869.1"/>
    <property type="molecule type" value="Genomic_DNA"/>
</dbReference>
<reference evidence="10 11" key="2">
    <citation type="submission" date="2023-12" db="EMBL/GenBank/DDBJ databases">
        <authorList>
            <consortium name="Cladostephus spongiosus"/>
            <person name="Lorente B."/>
            <person name="Cabral C."/>
            <person name="Frias J."/>
            <person name="Faria J."/>
            <person name="Toubarro D."/>
        </authorList>
    </citation>
    <scope>NUCLEOTIDE SEQUENCE [LARGE SCALE GENOMIC DNA]</scope>
    <source>
        <strain evidence="10 11">ZMCS4</strain>
    </source>
</reference>
<comment type="subcellular location">
    <subcellularLocation>
        <location evidence="2">Secreted</location>
    </subcellularLocation>
</comment>
<comment type="similarity">
    <text evidence="8">Belongs to the polysaccharide lyase 9 family.</text>
</comment>
<comment type="cofactor">
    <cofactor evidence="1">
        <name>Ca(2+)</name>
        <dbReference type="ChEBI" id="CHEBI:29108"/>
    </cofactor>
</comment>
<keyword evidence="11" id="KW-1185">Reference proteome</keyword>
<evidence type="ECO:0000313" key="10">
    <source>
        <dbReference type="EMBL" id="MEE1673869.1"/>
    </source>
</evidence>
<evidence type="ECO:0000313" key="11">
    <source>
        <dbReference type="Proteomes" id="UP001310248"/>
    </source>
</evidence>
<reference evidence="11" key="1">
    <citation type="submission" date="2023-07" db="EMBL/GenBank/DDBJ databases">
        <title>Draft genome sequence of Agarivorans aestuarii strain ZMCS4, a CAZymes producing bacteria isolated from the marine brown algae Clodostephus spongiosus.</title>
        <authorList>
            <person name="Lorente B."/>
            <person name="Cabral C."/>
            <person name="Frias J."/>
            <person name="Faria J."/>
            <person name="Toubarro D."/>
        </authorList>
    </citation>
    <scope>NUCLEOTIDE SEQUENCE [LARGE SCALE GENOMIC DNA]</scope>
    <source>
        <strain evidence="11">ZMCS4</strain>
    </source>
</reference>
<keyword evidence="6" id="KW-0106">Calcium</keyword>
<evidence type="ECO:0000256" key="7">
    <source>
        <dbReference type="ARBA" id="ARBA00023239"/>
    </source>
</evidence>
<evidence type="ECO:0000256" key="6">
    <source>
        <dbReference type="ARBA" id="ARBA00022837"/>
    </source>
</evidence>
<evidence type="ECO:0000256" key="5">
    <source>
        <dbReference type="ARBA" id="ARBA00022729"/>
    </source>
</evidence>
<dbReference type="Proteomes" id="UP001310248">
    <property type="component" value="Unassembled WGS sequence"/>
</dbReference>
<dbReference type="SMART" id="SM00710">
    <property type="entry name" value="PbH1"/>
    <property type="match status" value="8"/>
</dbReference>
<evidence type="ECO:0000256" key="3">
    <source>
        <dbReference type="ARBA" id="ARBA00022525"/>
    </source>
</evidence>
<keyword evidence="7" id="KW-0456">Lyase</keyword>
<evidence type="ECO:0000256" key="8">
    <source>
        <dbReference type="ARBA" id="ARBA00038263"/>
    </source>
</evidence>
<evidence type="ECO:0000256" key="4">
    <source>
        <dbReference type="ARBA" id="ARBA00022723"/>
    </source>
</evidence>
<dbReference type="PANTHER" id="PTHR40088:SF1">
    <property type="entry name" value="PECTATE LYASE PEL9"/>
    <property type="match status" value="1"/>
</dbReference>
<gene>
    <name evidence="10" type="ORF">SNR37_003296</name>
</gene>
<accession>A0ABU7G3Y1</accession>
<dbReference type="Gene3D" id="2.160.20.10">
    <property type="entry name" value="Single-stranded right-handed beta-helix, Pectin lyase-like"/>
    <property type="match status" value="2"/>
</dbReference>
<protein>
    <submittedName>
        <fullName evidence="10">Right-handed parallel beta-helix repeat-containing protein</fullName>
    </submittedName>
</protein>
<evidence type="ECO:0000259" key="9">
    <source>
        <dbReference type="Pfam" id="PF13229"/>
    </source>
</evidence>
<dbReference type="InterPro" id="IPR006626">
    <property type="entry name" value="PbH1"/>
</dbReference>
<dbReference type="InterPro" id="IPR039448">
    <property type="entry name" value="Beta_helix"/>
</dbReference>
<dbReference type="SUPFAM" id="SSF51126">
    <property type="entry name" value="Pectin lyase-like"/>
    <property type="match status" value="1"/>
</dbReference>